<dbReference type="GO" id="GO:0043682">
    <property type="term" value="F:P-type divalent copper transporter activity"/>
    <property type="evidence" value="ECO:0007669"/>
    <property type="project" value="TreeGrafter"/>
</dbReference>
<evidence type="ECO:0000256" key="8">
    <source>
        <dbReference type="ARBA" id="ARBA00022741"/>
    </source>
</evidence>
<keyword evidence="6 15" id="KW-0812">Transmembrane</keyword>
<keyword evidence="14 15" id="KW-0472">Membrane</keyword>
<dbReference type="NCBIfam" id="TIGR01494">
    <property type="entry name" value="ATPase_P-type"/>
    <property type="match status" value="1"/>
</dbReference>
<keyword evidence="8 15" id="KW-0547">Nucleotide-binding</keyword>
<dbReference type="InterPro" id="IPR023298">
    <property type="entry name" value="ATPase_P-typ_TM_dom_sf"/>
</dbReference>
<evidence type="ECO:0000256" key="12">
    <source>
        <dbReference type="ARBA" id="ARBA00022989"/>
    </source>
</evidence>
<dbReference type="SUPFAM" id="SSF55008">
    <property type="entry name" value="HMA, heavy metal-associated domain"/>
    <property type="match status" value="1"/>
</dbReference>
<proteinExistence type="inferred from homology"/>
<feature type="transmembrane region" description="Helical" evidence="15">
    <location>
        <begin position="686"/>
        <end position="705"/>
    </location>
</feature>
<dbReference type="GO" id="GO:0005524">
    <property type="term" value="F:ATP binding"/>
    <property type="evidence" value="ECO:0007669"/>
    <property type="project" value="UniProtKB-UniRule"/>
</dbReference>
<comment type="subcellular location">
    <subcellularLocation>
        <location evidence="1">Cell membrane</location>
        <topology evidence="1">Multi-pass membrane protein</topology>
    </subcellularLocation>
</comment>
<evidence type="ECO:0000256" key="1">
    <source>
        <dbReference type="ARBA" id="ARBA00004651"/>
    </source>
</evidence>
<evidence type="ECO:0000256" key="15">
    <source>
        <dbReference type="RuleBase" id="RU362081"/>
    </source>
</evidence>
<evidence type="ECO:0000256" key="3">
    <source>
        <dbReference type="ARBA" id="ARBA00022448"/>
    </source>
</evidence>
<feature type="transmembrane region" description="Helical" evidence="15">
    <location>
        <begin position="81"/>
        <end position="101"/>
    </location>
</feature>
<dbReference type="Gene3D" id="2.70.150.10">
    <property type="entry name" value="Calcium-transporting ATPase, cytoplasmic transduction domain A"/>
    <property type="match status" value="1"/>
</dbReference>
<dbReference type="PROSITE" id="PS50846">
    <property type="entry name" value="HMA_2"/>
    <property type="match status" value="1"/>
</dbReference>
<dbReference type="InterPro" id="IPR008250">
    <property type="entry name" value="ATPase_P-typ_transduc_dom_A_sf"/>
</dbReference>
<dbReference type="SUPFAM" id="SSF56784">
    <property type="entry name" value="HAD-like"/>
    <property type="match status" value="1"/>
</dbReference>
<dbReference type="NCBIfam" id="TIGR01511">
    <property type="entry name" value="ATPase-IB1_Cu"/>
    <property type="match status" value="1"/>
</dbReference>
<dbReference type="InterPro" id="IPR023214">
    <property type="entry name" value="HAD_sf"/>
</dbReference>
<accession>A0A2M9CT76</accession>
<name>A0A2M9CT76_9BACT</name>
<keyword evidence="18" id="KW-1185">Reference proteome</keyword>
<dbReference type="EMBL" id="PGFG01000001">
    <property type="protein sequence ID" value="PJJ75130.1"/>
    <property type="molecule type" value="Genomic_DNA"/>
</dbReference>
<comment type="caution">
    <text evidence="17">The sequence shown here is derived from an EMBL/GenBank/DDBJ whole genome shotgun (WGS) entry which is preliminary data.</text>
</comment>
<evidence type="ECO:0000256" key="4">
    <source>
        <dbReference type="ARBA" id="ARBA00022475"/>
    </source>
</evidence>
<dbReference type="RefSeq" id="WP_169924830.1">
    <property type="nucleotide sequence ID" value="NZ_PGFG01000001.1"/>
</dbReference>
<evidence type="ECO:0000256" key="2">
    <source>
        <dbReference type="ARBA" id="ARBA00006024"/>
    </source>
</evidence>
<dbReference type="AlphaFoldDB" id="A0A2M9CT76"/>
<evidence type="ECO:0000313" key="18">
    <source>
        <dbReference type="Proteomes" id="UP000230000"/>
    </source>
</evidence>
<dbReference type="Gene3D" id="3.30.70.100">
    <property type="match status" value="1"/>
</dbReference>
<dbReference type="Pfam" id="PF00702">
    <property type="entry name" value="Hydrolase"/>
    <property type="match status" value="1"/>
</dbReference>
<dbReference type="Gene3D" id="3.40.1110.10">
    <property type="entry name" value="Calcium-transporting ATPase, cytoplasmic domain N"/>
    <property type="match status" value="1"/>
</dbReference>
<keyword evidence="12 15" id="KW-1133">Transmembrane helix</keyword>
<keyword evidence="11" id="KW-1278">Translocase</keyword>
<dbReference type="SUPFAM" id="SSF81665">
    <property type="entry name" value="Calcium ATPase, transmembrane domain M"/>
    <property type="match status" value="1"/>
</dbReference>
<reference evidence="17 18" key="1">
    <citation type="submission" date="2017-11" db="EMBL/GenBank/DDBJ databases">
        <title>Genomic Encyclopedia of Archaeal and Bacterial Type Strains, Phase II (KMG-II): From Individual Species to Whole Genera.</title>
        <authorList>
            <person name="Goeker M."/>
        </authorList>
    </citation>
    <scope>NUCLEOTIDE SEQUENCE [LARGE SCALE GENOMIC DNA]</scope>
    <source>
        <strain evidence="17 18">DSM 27268</strain>
    </source>
</reference>
<keyword evidence="3" id="KW-0813">Transport</keyword>
<dbReference type="FunFam" id="2.70.150.10:FF:000002">
    <property type="entry name" value="Copper-transporting ATPase 1, putative"/>
    <property type="match status" value="1"/>
</dbReference>
<evidence type="ECO:0000256" key="10">
    <source>
        <dbReference type="ARBA" id="ARBA00022842"/>
    </source>
</evidence>
<keyword evidence="5" id="KW-0597">Phosphoprotein</keyword>
<evidence type="ECO:0000256" key="6">
    <source>
        <dbReference type="ARBA" id="ARBA00022692"/>
    </source>
</evidence>
<dbReference type="InterPro" id="IPR036163">
    <property type="entry name" value="HMA_dom_sf"/>
</dbReference>
<dbReference type="PANTHER" id="PTHR43520">
    <property type="entry name" value="ATP7, ISOFORM B"/>
    <property type="match status" value="1"/>
</dbReference>
<evidence type="ECO:0000313" key="17">
    <source>
        <dbReference type="EMBL" id="PJJ75130.1"/>
    </source>
</evidence>
<dbReference type="Pfam" id="PF00403">
    <property type="entry name" value="HMA"/>
    <property type="match status" value="1"/>
</dbReference>
<evidence type="ECO:0000259" key="16">
    <source>
        <dbReference type="PROSITE" id="PS50846"/>
    </source>
</evidence>
<dbReference type="PROSITE" id="PS01047">
    <property type="entry name" value="HMA_1"/>
    <property type="match status" value="1"/>
</dbReference>
<dbReference type="PRINTS" id="PR00943">
    <property type="entry name" value="CUATPASE"/>
</dbReference>
<dbReference type="InterPro" id="IPR017969">
    <property type="entry name" value="Heavy-metal-associated_CS"/>
</dbReference>
<evidence type="ECO:0000256" key="14">
    <source>
        <dbReference type="ARBA" id="ARBA00023136"/>
    </source>
</evidence>
<dbReference type="GO" id="GO:0005507">
    <property type="term" value="F:copper ion binding"/>
    <property type="evidence" value="ECO:0007669"/>
    <property type="project" value="TreeGrafter"/>
</dbReference>
<keyword evidence="7 15" id="KW-0479">Metal-binding</keyword>
<dbReference type="PROSITE" id="PS00154">
    <property type="entry name" value="ATPASE_E1_E2"/>
    <property type="match status" value="1"/>
</dbReference>
<dbReference type="Gene3D" id="3.40.50.1000">
    <property type="entry name" value="HAD superfamily/HAD-like"/>
    <property type="match status" value="1"/>
</dbReference>
<keyword evidence="10" id="KW-0460">Magnesium</keyword>
<feature type="transmembrane region" description="Helical" evidence="15">
    <location>
        <begin position="328"/>
        <end position="351"/>
    </location>
</feature>
<gene>
    <name evidence="17" type="ORF">BXY57_0699</name>
</gene>
<feature type="transmembrane region" description="Helical" evidence="15">
    <location>
        <begin position="174"/>
        <end position="192"/>
    </location>
</feature>
<sequence>MKTVKCKVEGMSCSGCVNNITRYLEKSGMKQVSVSLATGDVQFEADEAAVLDPVWNGIEQMGYHVVREEESGRKRSGNMPLLVRWIVCLLFTLPLLLHMWVSWEWLHLAWVQALLATPVVVIGLLHFGKSAWHAVRNGAANMDVLITMGVVAGYVYSMLAWLFPGLFGTAHPPVYFEAPAAIISFVLLGNWLEQKAVRRTASAVEELLRLQVTQAHRVDPVSGRIEDVDNRLLQVQDEVLIREGEQVPADGVIVWGEAWVNEALFTGESAPVKRRQGDQLIGGTILQQGAVRAQVQAVGQQTVLGRMIALVQQAQARKPSVQRLADRISAVFVPAVVAIAVLTVIVSMGIFHLPLSAALLRAMAVLVIACPCAMGLATPAAIMVGLGRAGKMGILIKDPEVLEKIRKLHTIVFDKTGTLTGGQPAIARSACFQVSEQSFRAIVAALEQHSTHPVARAVEREWGRYAAFEFVRVEEKKGWGVEGVDSRGNIYRLGNSRWFARDLELPLGHQLYLVRKSAADSQAELLGWIDLADELRPEAGEVLGTLKQQGYRIVMLSGDRREACEAVARELGIEEIYAEQTPEGKQQVLHRLMEQGVVAMVGDGINDAPALAQADISIAVAEASTITMQSASMVLLGNSLQQLPVALQLARHTYRTIQENLLWALAYNLVAIPAASLGALSPVIAAFSMGFSDLVLVINSLRLYTRKIKPA</sequence>
<dbReference type="InterPro" id="IPR001757">
    <property type="entry name" value="P_typ_ATPase"/>
</dbReference>
<evidence type="ECO:0000256" key="13">
    <source>
        <dbReference type="ARBA" id="ARBA00023065"/>
    </source>
</evidence>
<dbReference type="InterPro" id="IPR036412">
    <property type="entry name" value="HAD-like_sf"/>
</dbReference>
<dbReference type="InterPro" id="IPR018303">
    <property type="entry name" value="ATPase_P-typ_P_site"/>
</dbReference>
<dbReference type="Pfam" id="PF00122">
    <property type="entry name" value="E1-E2_ATPase"/>
    <property type="match status" value="1"/>
</dbReference>
<dbReference type="GO" id="GO:0016887">
    <property type="term" value="F:ATP hydrolysis activity"/>
    <property type="evidence" value="ECO:0007669"/>
    <property type="project" value="InterPro"/>
</dbReference>
<keyword evidence="4 15" id="KW-1003">Cell membrane</keyword>
<feature type="transmembrane region" description="Helical" evidence="15">
    <location>
        <begin position="363"/>
        <end position="387"/>
    </location>
</feature>
<evidence type="ECO:0000256" key="11">
    <source>
        <dbReference type="ARBA" id="ARBA00022967"/>
    </source>
</evidence>
<dbReference type="PRINTS" id="PR00119">
    <property type="entry name" value="CATATPASE"/>
</dbReference>
<protein>
    <submittedName>
        <fullName evidence="17">Cu+-exporting ATPase</fullName>
    </submittedName>
</protein>
<dbReference type="GO" id="GO:0055070">
    <property type="term" value="P:copper ion homeostasis"/>
    <property type="evidence" value="ECO:0007669"/>
    <property type="project" value="TreeGrafter"/>
</dbReference>
<evidence type="ECO:0000256" key="5">
    <source>
        <dbReference type="ARBA" id="ARBA00022553"/>
    </source>
</evidence>
<dbReference type="InterPro" id="IPR059000">
    <property type="entry name" value="ATPase_P-type_domA"/>
</dbReference>
<evidence type="ECO:0000256" key="9">
    <source>
        <dbReference type="ARBA" id="ARBA00022840"/>
    </source>
</evidence>
<keyword evidence="13" id="KW-0406">Ion transport</keyword>
<dbReference type="InterPro" id="IPR006121">
    <property type="entry name" value="HMA_dom"/>
</dbReference>
<dbReference type="SUPFAM" id="SSF81653">
    <property type="entry name" value="Calcium ATPase, transduction domain A"/>
    <property type="match status" value="1"/>
</dbReference>
<evidence type="ECO:0000256" key="7">
    <source>
        <dbReference type="ARBA" id="ARBA00022723"/>
    </source>
</evidence>
<comment type="similarity">
    <text evidence="2 15">Belongs to the cation transport ATPase (P-type) (TC 3.A.3) family. Type IB subfamily.</text>
</comment>
<keyword evidence="9 15" id="KW-0067">ATP-binding</keyword>
<dbReference type="GO" id="GO:0005886">
    <property type="term" value="C:plasma membrane"/>
    <property type="evidence" value="ECO:0007669"/>
    <property type="project" value="UniProtKB-SubCell"/>
</dbReference>
<dbReference type="NCBIfam" id="TIGR01525">
    <property type="entry name" value="ATPase-IB_hvy"/>
    <property type="match status" value="1"/>
</dbReference>
<feature type="transmembrane region" description="Helical" evidence="15">
    <location>
        <begin position="661"/>
        <end position="680"/>
    </location>
</feature>
<dbReference type="InterPro" id="IPR027256">
    <property type="entry name" value="P-typ_ATPase_IB"/>
</dbReference>
<feature type="domain" description="HMA" evidence="16">
    <location>
        <begin position="2"/>
        <end position="66"/>
    </location>
</feature>
<organism evidence="17 18">
    <name type="scientific">Thermoflavifilum aggregans</name>
    <dbReference type="NCBI Taxonomy" id="454188"/>
    <lineage>
        <taxon>Bacteria</taxon>
        <taxon>Pseudomonadati</taxon>
        <taxon>Bacteroidota</taxon>
        <taxon>Chitinophagia</taxon>
        <taxon>Chitinophagales</taxon>
        <taxon>Chitinophagaceae</taxon>
        <taxon>Thermoflavifilum</taxon>
    </lineage>
</organism>
<feature type="transmembrane region" description="Helical" evidence="15">
    <location>
        <begin position="139"/>
        <end position="162"/>
    </location>
</feature>
<dbReference type="Proteomes" id="UP000230000">
    <property type="component" value="Unassembled WGS sequence"/>
</dbReference>
<dbReference type="CDD" id="cd00371">
    <property type="entry name" value="HMA"/>
    <property type="match status" value="1"/>
</dbReference>
<dbReference type="PANTHER" id="PTHR43520:SF5">
    <property type="entry name" value="CATION-TRANSPORTING P-TYPE ATPASE-RELATED"/>
    <property type="match status" value="1"/>
</dbReference>
<dbReference type="InterPro" id="IPR023299">
    <property type="entry name" value="ATPase_P-typ_cyto_dom_N"/>
</dbReference>
<feature type="transmembrane region" description="Helical" evidence="15">
    <location>
        <begin position="107"/>
        <end position="127"/>
    </location>
</feature>